<reference evidence="1" key="1">
    <citation type="journal article" date="2020" name="Stud. Mycol.">
        <title>101 Dothideomycetes genomes: a test case for predicting lifestyles and emergence of pathogens.</title>
        <authorList>
            <person name="Haridas S."/>
            <person name="Albert R."/>
            <person name="Binder M."/>
            <person name="Bloem J."/>
            <person name="Labutti K."/>
            <person name="Salamov A."/>
            <person name="Andreopoulos B."/>
            <person name="Baker S."/>
            <person name="Barry K."/>
            <person name="Bills G."/>
            <person name="Bluhm B."/>
            <person name="Cannon C."/>
            <person name="Castanera R."/>
            <person name="Culley D."/>
            <person name="Daum C."/>
            <person name="Ezra D."/>
            <person name="Gonzalez J."/>
            <person name="Henrissat B."/>
            <person name="Kuo A."/>
            <person name="Liang C."/>
            <person name="Lipzen A."/>
            <person name="Lutzoni F."/>
            <person name="Magnuson J."/>
            <person name="Mondo S."/>
            <person name="Nolan M."/>
            <person name="Ohm R."/>
            <person name="Pangilinan J."/>
            <person name="Park H.-J."/>
            <person name="Ramirez L."/>
            <person name="Alfaro M."/>
            <person name="Sun H."/>
            <person name="Tritt A."/>
            <person name="Yoshinaga Y."/>
            <person name="Zwiers L.-H."/>
            <person name="Turgeon B."/>
            <person name="Goodwin S."/>
            <person name="Spatafora J."/>
            <person name="Crous P."/>
            <person name="Grigoriev I."/>
        </authorList>
    </citation>
    <scope>NUCLEOTIDE SEQUENCE</scope>
    <source>
        <strain evidence="1">CBS 110217</strain>
    </source>
</reference>
<name>A0A9P4HBR8_9PLEO</name>
<proteinExistence type="predicted"/>
<gene>
    <name evidence="1" type="ORF">EK21DRAFT_111206</name>
</gene>
<dbReference type="AlphaFoldDB" id="A0A9P4HBR8"/>
<dbReference type="Proteomes" id="UP000799777">
    <property type="component" value="Unassembled WGS sequence"/>
</dbReference>
<comment type="caution">
    <text evidence="1">The sequence shown here is derived from an EMBL/GenBank/DDBJ whole genome shotgun (WGS) entry which is preliminary data.</text>
</comment>
<evidence type="ECO:0000313" key="1">
    <source>
        <dbReference type="EMBL" id="KAF2031167.1"/>
    </source>
</evidence>
<organism evidence="1 2">
    <name type="scientific">Setomelanomma holmii</name>
    <dbReference type="NCBI Taxonomy" id="210430"/>
    <lineage>
        <taxon>Eukaryota</taxon>
        <taxon>Fungi</taxon>
        <taxon>Dikarya</taxon>
        <taxon>Ascomycota</taxon>
        <taxon>Pezizomycotina</taxon>
        <taxon>Dothideomycetes</taxon>
        <taxon>Pleosporomycetidae</taxon>
        <taxon>Pleosporales</taxon>
        <taxon>Pleosporineae</taxon>
        <taxon>Phaeosphaeriaceae</taxon>
        <taxon>Setomelanomma</taxon>
    </lineage>
</organism>
<dbReference type="OrthoDB" id="5230585at2759"/>
<dbReference type="EMBL" id="ML978183">
    <property type="protein sequence ID" value="KAF2031167.1"/>
    <property type="molecule type" value="Genomic_DNA"/>
</dbReference>
<evidence type="ECO:0000313" key="2">
    <source>
        <dbReference type="Proteomes" id="UP000799777"/>
    </source>
</evidence>
<accession>A0A9P4HBR8</accession>
<sequence>MRADGSSNPDPCEPMRLVLQGAYTKTEKQVLKEMYTDGRIDFVSDPDGLLQIGNTAVVFAPTVPREYPLMQILADDFQRPAAFIVEQFRPHAFSDEPCVDPQRTMYTLLDRDTPRVVRMLDPGIQYDHAGDGLNGWKPTKEELSKCSRSPHSDFSWLAQTDLWVKLPPPKVIGRVRNEFVVANNPAGDTLPGLVTNLREVDAS</sequence>
<keyword evidence="2" id="KW-1185">Reference proteome</keyword>
<protein>
    <submittedName>
        <fullName evidence="1">Uncharacterized protein</fullName>
    </submittedName>
</protein>